<evidence type="ECO:0008006" key="3">
    <source>
        <dbReference type="Google" id="ProtNLM"/>
    </source>
</evidence>
<sequence length="151" mass="16650">KRQLLISPFFIAFFPRATASQPPPMPLPPFLSLRFSAARVLVPVLLGLLTGGQAVHAQETAQGLQEKAMRGDFLAQRNLSYCLQSGCLGLERDRAKACMWRKVIVLSGDRHVTDLDNANLEYVCGKLGAAERDGAMRQAEALARQIYGPRR</sequence>
<dbReference type="RefSeq" id="WP_276267980.1">
    <property type="nucleotide sequence ID" value="NZ_JARJLM010000543.1"/>
</dbReference>
<gene>
    <name evidence="1" type="ORF">P3W85_33905</name>
</gene>
<protein>
    <recommendedName>
        <fullName evidence="3">Sel1 repeat family protein</fullName>
    </recommendedName>
</protein>
<dbReference type="Proteomes" id="UP001216674">
    <property type="component" value="Unassembled WGS sequence"/>
</dbReference>
<accession>A0ABT6AZ62</accession>
<keyword evidence="2" id="KW-1185">Reference proteome</keyword>
<organism evidence="1 2">
    <name type="scientific">Cupriavidus basilensis</name>
    <dbReference type="NCBI Taxonomy" id="68895"/>
    <lineage>
        <taxon>Bacteria</taxon>
        <taxon>Pseudomonadati</taxon>
        <taxon>Pseudomonadota</taxon>
        <taxon>Betaproteobacteria</taxon>
        <taxon>Burkholderiales</taxon>
        <taxon>Burkholderiaceae</taxon>
        <taxon>Cupriavidus</taxon>
    </lineage>
</organism>
<evidence type="ECO:0000313" key="1">
    <source>
        <dbReference type="EMBL" id="MDF3837892.1"/>
    </source>
</evidence>
<proteinExistence type="predicted"/>
<dbReference type="EMBL" id="JARJLM010000543">
    <property type="protein sequence ID" value="MDF3837892.1"/>
    <property type="molecule type" value="Genomic_DNA"/>
</dbReference>
<reference evidence="1 2" key="1">
    <citation type="submission" date="2023-03" db="EMBL/GenBank/DDBJ databases">
        <title>Draft assemblies of triclosan tolerant bacteria isolated from returned activated sludge.</title>
        <authorList>
            <person name="Van Hamelsveld S."/>
        </authorList>
    </citation>
    <scope>NUCLEOTIDE SEQUENCE [LARGE SCALE GENOMIC DNA]</scope>
    <source>
        <strain evidence="1 2">GW210010_S58</strain>
    </source>
</reference>
<evidence type="ECO:0000313" key="2">
    <source>
        <dbReference type="Proteomes" id="UP001216674"/>
    </source>
</evidence>
<name>A0ABT6AZ62_9BURK</name>
<feature type="non-terminal residue" evidence="1">
    <location>
        <position position="1"/>
    </location>
</feature>
<comment type="caution">
    <text evidence="1">The sequence shown here is derived from an EMBL/GenBank/DDBJ whole genome shotgun (WGS) entry which is preliminary data.</text>
</comment>